<dbReference type="ExpressionAtlas" id="F6HSM2">
    <property type="expression patterns" value="baseline"/>
</dbReference>
<dbReference type="STRING" id="29760.F6HSM2"/>
<evidence type="ECO:0000313" key="7">
    <source>
        <dbReference type="EMBL" id="CCB57663.1"/>
    </source>
</evidence>
<dbReference type="AlphaFoldDB" id="F6HSM2"/>
<organism evidence="7 8">
    <name type="scientific">Vitis vinifera</name>
    <name type="common">Grape</name>
    <dbReference type="NCBI Taxonomy" id="29760"/>
    <lineage>
        <taxon>Eukaryota</taxon>
        <taxon>Viridiplantae</taxon>
        <taxon>Streptophyta</taxon>
        <taxon>Embryophyta</taxon>
        <taxon>Tracheophyta</taxon>
        <taxon>Spermatophyta</taxon>
        <taxon>Magnoliopsida</taxon>
        <taxon>eudicotyledons</taxon>
        <taxon>Gunneridae</taxon>
        <taxon>Pentapetalae</taxon>
        <taxon>rosids</taxon>
        <taxon>Vitales</taxon>
        <taxon>Vitaceae</taxon>
        <taxon>Viteae</taxon>
        <taxon>Vitis</taxon>
    </lineage>
</organism>
<dbReference type="SMART" id="SM01102">
    <property type="entry name" value="CRM1_C"/>
    <property type="match status" value="1"/>
</dbReference>
<dbReference type="InterPro" id="IPR014877">
    <property type="entry name" value="XPO1_C_dom"/>
</dbReference>
<dbReference type="SUPFAM" id="SSF48371">
    <property type="entry name" value="ARM repeat"/>
    <property type="match status" value="1"/>
</dbReference>
<dbReference type="PaxDb" id="29760-VIT_14s0006g01850.t01"/>
<evidence type="ECO:0000256" key="2">
    <source>
        <dbReference type="ARBA" id="ARBA00009466"/>
    </source>
</evidence>
<reference evidence="8" key="1">
    <citation type="journal article" date="2007" name="Nature">
        <title>The grapevine genome sequence suggests ancestral hexaploidization in major angiosperm phyla.</title>
        <authorList>
            <consortium name="The French-Italian Public Consortium for Grapevine Genome Characterization."/>
            <person name="Jaillon O."/>
            <person name="Aury J.-M."/>
            <person name="Noel B."/>
            <person name="Policriti A."/>
            <person name="Clepet C."/>
            <person name="Casagrande A."/>
            <person name="Choisne N."/>
            <person name="Aubourg S."/>
            <person name="Vitulo N."/>
            <person name="Jubin C."/>
            <person name="Vezzi A."/>
            <person name="Legeai F."/>
            <person name="Hugueney P."/>
            <person name="Dasilva C."/>
            <person name="Horner D."/>
            <person name="Mica E."/>
            <person name="Jublot D."/>
            <person name="Poulain J."/>
            <person name="Bruyere C."/>
            <person name="Billault A."/>
            <person name="Segurens B."/>
            <person name="Gouyvenoux M."/>
            <person name="Ugarte E."/>
            <person name="Cattonaro F."/>
            <person name="Anthouard V."/>
            <person name="Vico V."/>
            <person name="Del Fabbro C."/>
            <person name="Alaux M."/>
            <person name="Di Gaspero G."/>
            <person name="Dumas V."/>
            <person name="Felice N."/>
            <person name="Paillard S."/>
            <person name="Juman I."/>
            <person name="Moroldo M."/>
            <person name="Scalabrin S."/>
            <person name="Canaguier A."/>
            <person name="Le Clainche I."/>
            <person name="Malacrida G."/>
            <person name="Durand E."/>
            <person name="Pesole G."/>
            <person name="Laucou V."/>
            <person name="Chatelet P."/>
            <person name="Merdinoglu D."/>
            <person name="Delledonne M."/>
            <person name="Pezzotti M."/>
            <person name="Lecharny A."/>
            <person name="Scarpelli C."/>
            <person name="Artiguenave F."/>
            <person name="Pe M.E."/>
            <person name="Valle G."/>
            <person name="Morgante M."/>
            <person name="Caboche M."/>
            <person name="Adam-Blondon A.-F."/>
            <person name="Weissenbach J."/>
            <person name="Quetier F."/>
            <person name="Wincker P."/>
        </authorList>
    </citation>
    <scope>NUCLEOTIDE SEQUENCE [LARGE SCALE GENOMIC DNA]</scope>
    <source>
        <strain evidence="8">cv. Pinot noir / PN40024</strain>
    </source>
</reference>
<comment type="subcellular location">
    <subcellularLocation>
        <location evidence="1">Nucleus</location>
    </subcellularLocation>
</comment>
<sequence length="196" mass="22092">MIQVESNPQKKDECLQKLMELSNQKWAEIVVQARQSVDFLKDQDVIQTMLNILQTNASVVTSLGTYFLSQITLIFLDMLNVCRMYSELISNIIAEGRPFASKTSYIKLLPLVKGETHKLIEIFMNKAEDQSQIGKQLVSLMMDLVLGDYTRNVPDARESEVLSLFESSTNSGEVPGCNAIHVTKIKNKLGCVIKKF</sequence>
<dbReference type="Gene3D" id="1.25.10.10">
    <property type="entry name" value="Leucine-rich Repeat Variant"/>
    <property type="match status" value="1"/>
</dbReference>
<dbReference type="EMBL" id="FN596245">
    <property type="protein sequence ID" value="CCB57663.1"/>
    <property type="molecule type" value="Genomic_DNA"/>
</dbReference>
<dbReference type="eggNOG" id="KOG2020">
    <property type="taxonomic scope" value="Eukaryota"/>
</dbReference>
<dbReference type="PANTHER" id="PTHR11223">
    <property type="entry name" value="EXPORTIN 1/5"/>
    <property type="match status" value="1"/>
</dbReference>
<dbReference type="Pfam" id="PF08767">
    <property type="entry name" value="CRM1_C"/>
    <property type="match status" value="1"/>
</dbReference>
<evidence type="ECO:0000256" key="1">
    <source>
        <dbReference type="ARBA" id="ARBA00004123"/>
    </source>
</evidence>
<evidence type="ECO:0000313" key="8">
    <source>
        <dbReference type="Proteomes" id="UP000009183"/>
    </source>
</evidence>
<dbReference type="OrthoDB" id="1733359at2759"/>
<dbReference type="InParanoid" id="F6HSM2"/>
<dbReference type="GO" id="GO:0005634">
    <property type="term" value="C:nucleus"/>
    <property type="evidence" value="ECO:0007669"/>
    <property type="project" value="UniProtKB-SubCell"/>
</dbReference>
<dbReference type="InterPro" id="IPR045065">
    <property type="entry name" value="XPO1/5"/>
</dbReference>
<keyword evidence="3" id="KW-0813">Transport</keyword>
<evidence type="ECO:0000256" key="4">
    <source>
        <dbReference type="ARBA" id="ARBA00022927"/>
    </source>
</evidence>
<name>F6HSM2_VITVI</name>
<comment type="similarity">
    <text evidence="2">Belongs to the exportin family.</text>
</comment>
<accession>F6HSM2</accession>
<dbReference type="InterPro" id="IPR016024">
    <property type="entry name" value="ARM-type_fold"/>
</dbReference>
<keyword evidence="8" id="KW-1185">Reference proteome</keyword>
<protein>
    <recommendedName>
        <fullName evidence="6">Exportin-1 C-terminal domain-containing protein</fullName>
    </recommendedName>
</protein>
<dbReference type="GO" id="GO:0005049">
    <property type="term" value="F:nuclear export signal receptor activity"/>
    <property type="evidence" value="ECO:0007669"/>
    <property type="project" value="InterPro"/>
</dbReference>
<evidence type="ECO:0000256" key="3">
    <source>
        <dbReference type="ARBA" id="ARBA00022448"/>
    </source>
</evidence>
<feature type="domain" description="Exportin-1 C-terminal" evidence="6">
    <location>
        <begin position="70"/>
        <end position="195"/>
    </location>
</feature>
<dbReference type="Proteomes" id="UP000009183">
    <property type="component" value="Chromosome 14"/>
</dbReference>
<gene>
    <name evidence="7" type="ordered locus">VIT_14s0006g01850</name>
</gene>
<keyword evidence="5" id="KW-0539">Nucleus</keyword>
<evidence type="ECO:0000259" key="6">
    <source>
        <dbReference type="SMART" id="SM01102"/>
    </source>
</evidence>
<dbReference type="GO" id="GO:0006611">
    <property type="term" value="P:protein export from nucleus"/>
    <property type="evidence" value="ECO:0007669"/>
    <property type="project" value="InterPro"/>
</dbReference>
<dbReference type="HOGENOM" id="CLU_1392379_0_0_1"/>
<dbReference type="PANTHER" id="PTHR11223:SF2">
    <property type="entry name" value="EXPORTIN-1"/>
    <property type="match status" value="1"/>
</dbReference>
<dbReference type="InterPro" id="IPR011989">
    <property type="entry name" value="ARM-like"/>
</dbReference>
<proteinExistence type="inferred from homology"/>
<evidence type="ECO:0000256" key="5">
    <source>
        <dbReference type="ARBA" id="ARBA00023242"/>
    </source>
</evidence>
<keyword evidence="4" id="KW-0653">Protein transport</keyword>